<keyword evidence="5" id="KW-0378">Hydrolase</keyword>
<evidence type="ECO:0000313" key="10">
    <source>
        <dbReference type="Proteomes" id="UP000800041"/>
    </source>
</evidence>
<feature type="region of interest" description="Disordered" evidence="7">
    <location>
        <begin position="420"/>
        <end position="445"/>
    </location>
</feature>
<evidence type="ECO:0000256" key="7">
    <source>
        <dbReference type="SAM" id="MobiDB-lite"/>
    </source>
</evidence>
<organism evidence="9 10">
    <name type="scientific">Aulographum hederae CBS 113979</name>
    <dbReference type="NCBI Taxonomy" id="1176131"/>
    <lineage>
        <taxon>Eukaryota</taxon>
        <taxon>Fungi</taxon>
        <taxon>Dikarya</taxon>
        <taxon>Ascomycota</taxon>
        <taxon>Pezizomycotina</taxon>
        <taxon>Dothideomycetes</taxon>
        <taxon>Pleosporomycetidae</taxon>
        <taxon>Aulographales</taxon>
        <taxon>Aulographaceae</taxon>
    </lineage>
</organism>
<dbReference type="GO" id="GO:0005634">
    <property type="term" value="C:nucleus"/>
    <property type="evidence" value="ECO:0007669"/>
    <property type="project" value="TreeGrafter"/>
</dbReference>
<evidence type="ECO:0000256" key="1">
    <source>
        <dbReference type="ARBA" id="ARBA00000707"/>
    </source>
</evidence>
<dbReference type="PANTHER" id="PTHR12931:SF15">
    <property type="entry name" value="UBIQUITIN THIOESTERASE OTUBAIN-LIKE"/>
    <property type="match status" value="1"/>
</dbReference>
<reference evidence="9" key="1">
    <citation type="journal article" date="2020" name="Stud. Mycol.">
        <title>101 Dothideomycetes genomes: a test case for predicting lifestyles and emergence of pathogens.</title>
        <authorList>
            <person name="Haridas S."/>
            <person name="Albert R."/>
            <person name="Binder M."/>
            <person name="Bloem J."/>
            <person name="Labutti K."/>
            <person name="Salamov A."/>
            <person name="Andreopoulos B."/>
            <person name="Baker S."/>
            <person name="Barry K."/>
            <person name="Bills G."/>
            <person name="Bluhm B."/>
            <person name="Cannon C."/>
            <person name="Castanera R."/>
            <person name="Culley D."/>
            <person name="Daum C."/>
            <person name="Ezra D."/>
            <person name="Gonzalez J."/>
            <person name="Henrissat B."/>
            <person name="Kuo A."/>
            <person name="Liang C."/>
            <person name="Lipzen A."/>
            <person name="Lutzoni F."/>
            <person name="Magnuson J."/>
            <person name="Mondo S."/>
            <person name="Nolan M."/>
            <person name="Ohm R."/>
            <person name="Pangilinan J."/>
            <person name="Park H.-J."/>
            <person name="Ramirez L."/>
            <person name="Alfaro M."/>
            <person name="Sun H."/>
            <person name="Tritt A."/>
            <person name="Yoshinaga Y."/>
            <person name="Zwiers L.-H."/>
            <person name="Turgeon B."/>
            <person name="Goodwin S."/>
            <person name="Spatafora J."/>
            <person name="Crous P."/>
            <person name="Grigoriev I."/>
        </authorList>
    </citation>
    <scope>NUCLEOTIDE SEQUENCE</scope>
    <source>
        <strain evidence="9">CBS 113979</strain>
    </source>
</reference>
<dbReference type="EC" id="3.4.19.12" evidence="2"/>
<dbReference type="OrthoDB" id="18915at2759"/>
<dbReference type="InterPro" id="IPR042467">
    <property type="entry name" value="Peptidase_C65_otubain_sub2"/>
</dbReference>
<dbReference type="EMBL" id="ML977180">
    <property type="protein sequence ID" value="KAF1982881.1"/>
    <property type="molecule type" value="Genomic_DNA"/>
</dbReference>
<evidence type="ECO:0000256" key="5">
    <source>
        <dbReference type="ARBA" id="ARBA00022801"/>
    </source>
</evidence>
<evidence type="ECO:0000259" key="8">
    <source>
        <dbReference type="PROSITE" id="PS50802"/>
    </source>
</evidence>
<dbReference type="PROSITE" id="PS50802">
    <property type="entry name" value="OTU"/>
    <property type="match status" value="1"/>
</dbReference>
<evidence type="ECO:0000256" key="2">
    <source>
        <dbReference type="ARBA" id="ARBA00012759"/>
    </source>
</evidence>
<dbReference type="Pfam" id="PF10275">
    <property type="entry name" value="Peptidase_C65"/>
    <property type="match status" value="1"/>
</dbReference>
<name>A0A6G1GPM7_9PEZI</name>
<dbReference type="InterPro" id="IPR003323">
    <property type="entry name" value="OTU_dom"/>
</dbReference>
<sequence>MDYNQSDELAQLQKLSNEYSPEAEGPLVSERISSSAITTEYANGDPVYQIKTAALPQKYSFYRTCRGDGHCGWRAVAFSYFEALQKTGSKQKFFEEETRLRSLANLFLALGHPEHVYEDFAEETYSLLRTIANTNDDGETLLATFNDYGTSMSIITHIKLLTSAWIQTHPEQFAPYVVPQTIQEYCQRSIEAANCEIENVGLSALADVLVKPAGFAVEVLYLDRSPGEEVNTYRFDLTDQHGTVLPASHTLRLLYRPGHYDILYRPEDIPQPIEQPPVFVNLTSTMSEHRPDFHGMAGRDDNLAIPGMSFAFPHQTNWAFNPLYDLPSAPVPTVSQAVPVPAYVPLPVPHQELLPPQSIPMEQPISPPVSQPQPSSIGRNGPFRPCTYEFEINHSSVSLPVFQTSQFKNSHFNVAHYNNPDFQPEAWNPNEEYKHTERSRRNRSQ</sequence>
<gene>
    <name evidence="9" type="ORF">K402DRAFT_414753</name>
</gene>
<dbReference type="GO" id="GO:0071108">
    <property type="term" value="P:protein K48-linked deubiquitination"/>
    <property type="evidence" value="ECO:0007669"/>
    <property type="project" value="TreeGrafter"/>
</dbReference>
<keyword evidence="3" id="KW-0645">Protease</keyword>
<evidence type="ECO:0000256" key="4">
    <source>
        <dbReference type="ARBA" id="ARBA00022786"/>
    </source>
</evidence>
<dbReference type="PANTHER" id="PTHR12931">
    <property type="entry name" value="UBIQUITIN THIOLESTERASE PROTEIN OTUB"/>
    <property type="match status" value="1"/>
</dbReference>
<protein>
    <recommendedName>
        <fullName evidence="2">ubiquitinyl hydrolase 1</fullName>
        <ecNumber evidence="2">3.4.19.12</ecNumber>
    </recommendedName>
</protein>
<dbReference type="GO" id="GO:0043130">
    <property type="term" value="F:ubiquitin binding"/>
    <property type="evidence" value="ECO:0007669"/>
    <property type="project" value="TreeGrafter"/>
</dbReference>
<evidence type="ECO:0000313" key="9">
    <source>
        <dbReference type="EMBL" id="KAF1982881.1"/>
    </source>
</evidence>
<dbReference type="InterPro" id="IPR019400">
    <property type="entry name" value="Peptidase_C65_otubain"/>
</dbReference>
<comment type="catalytic activity">
    <reaction evidence="1">
        <text>Thiol-dependent hydrolysis of ester, thioester, amide, peptide and isopeptide bonds formed by the C-terminal Gly of ubiquitin (a 76-residue protein attached to proteins as an intracellular targeting signal).</text>
        <dbReference type="EC" id="3.4.19.12"/>
    </reaction>
</comment>
<keyword evidence="4" id="KW-0833">Ubl conjugation pathway</keyword>
<keyword evidence="10" id="KW-1185">Reference proteome</keyword>
<evidence type="ECO:0000256" key="6">
    <source>
        <dbReference type="ARBA" id="ARBA00022807"/>
    </source>
</evidence>
<dbReference type="InterPro" id="IPR042468">
    <property type="entry name" value="Peptidase_C65_otubain_sub1"/>
</dbReference>
<dbReference type="InterPro" id="IPR038765">
    <property type="entry name" value="Papain-like_cys_pep_sf"/>
</dbReference>
<dbReference type="Gene3D" id="1.20.1300.20">
    <property type="entry name" value="Peptidase C65 Otubain, subdomain 2"/>
    <property type="match status" value="1"/>
</dbReference>
<dbReference type="Proteomes" id="UP000800041">
    <property type="component" value="Unassembled WGS sequence"/>
</dbReference>
<proteinExistence type="predicted"/>
<dbReference type="Gene3D" id="3.30.200.60">
    <property type="entry name" value="Peptidase C65 Otubain, subdomain 1"/>
    <property type="match status" value="1"/>
</dbReference>
<dbReference type="GO" id="GO:0006508">
    <property type="term" value="P:proteolysis"/>
    <property type="evidence" value="ECO:0007669"/>
    <property type="project" value="UniProtKB-KW"/>
</dbReference>
<feature type="domain" description="OTU" evidence="8">
    <location>
        <begin position="60"/>
        <end position="176"/>
    </location>
</feature>
<accession>A0A6G1GPM7</accession>
<keyword evidence="6" id="KW-0788">Thiol protease</keyword>
<evidence type="ECO:0000256" key="3">
    <source>
        <dbReference type="ARBA" id="ARBA00022670"/>
    </source>
</evidence>
<dbReference type="AlphaFoldDB" id="A0A6G1GPM7"/>
<feature type="region of interest" description="Disordered" evidence="7">
    <location>
        <begin position="358"/>
        <end position="379"/>
    </location>
</feature>
<dbReference type="GO" id="GO:0004843">
    <property type="term" value="F:cysteine-type deubiquitinase activity"/>
    <property type="evidence" value="ECO:0007669"/>
    <property type="project" value="UniProtKB-EC"/>
</dbReference>
<dbReference type="SUPFAM" id="SSF54001">
    <property type="entry name" value="Cysteine proteinases"/>
    <property type="match status" value="1"/>
</dbReference>
<dbReference type="CDD" id="cd22749">
    <property type="entry name" value="Otubain_C65"/>
    <property type="match status" value="1"/>
</dbReference>